<gene>
    <name evidence="2" type="ORF">EDD72_101148</name>
</gene>
<sequence length="123" mass="14643">MKRKKTDVFFVTLNKSEKDYLETIMYEDYAISEQLFYWQSQSKTSIESPTGQRYINHQKTGNTILLFVRENKRENGKTSPYYFLGKANYVEHQGSKPINIIWHLEEKIPQTILRETNMRAVVE</sequence>
<reference evidence="2 3" key="1">
    <citation type="submission" date="2019-03" db="EMBL/GenBank/DDBJ databases">
        <title>Genomic Encyclopedia of Type Strains, Phase IV (KMG-IV): sequencing the most valuable type-strain genomes for metagenomic binning, comparative biology and taxonomic classification.</title>
        <authorList>
            <person name="Goeker M."/>
        </authorList>
    </citation>
    <scope>NUCLEOTIDE SEQUENCE [LARGE SCALE GENOMIC DNA]</scope>
    <source>
        <strain evidence="2 3">DSM 23802</strain>
    </source>
</reference>
<dbReference type="AlphaFoldDB" id="A0A4R3KKZ6"/>
<dbReference type="RefSeq" id="WP_207893600.1">
    <property type="nucleotide sequence ID" value="NZ_SMAB01000001.1"/>
</dbReference>
<comment type="caution">
    <text evidence="2">The sequence shown here is derived from an EMBL/GenBank/DDBJ whole genome shotgun (WGS) entry which is preliminary data.</text>
</comment>
<evidence type="ECO:0000313" key="2">
    <source>
        <dbReference type="EMBL" id="TCS84484.1"/>
    </source>
</evidence>
<name>A0A4R3KKZ6_9BACI</name>
<protein>
    <submittedName>
        <fullName evidence="2">Uncharacterized protein DUF3427</fullName>
    </submittedName>
</protein>
<dbReference type="Proteomes" id="UP000295788">
    <property type="component" value="Unassembled WGS sequence"/>
</dbReference>
<organism evidence="2 3">
    <name type="scientific">Tepidibacillus fermentans</name>
    <dbReference type="NCBI Taxonomy" id="1281767"/>
    <lineage>
        <taxon>Bacteria</taxon>
        <taxon>Bacillati</taxon>
        <taxon>Bacillota</taxon>
        <taxon>Bacilli</taxon>
        <taxon>Bacillales</taxon>
        <taxon>Bacillaceae</taxon>
        <taxon>Tepidibacillus</taxon>
    </lineage>
</organism>
<feature type="domain" description="DUF3427" evidence="1">
    <location>
        <begin position="5"/>
        <end position="114"/>
    </location>
</feature>
<evidence type="ECO:0000313" key="3">
    <source>
        <dbReference type="Proteomes" id="UP000295788"/>
    </source>
</evidence>
<evidence type="ECO:0000259" key="1">
    <source>
        <dbReference type="Pfam" id="PF11907"/>
    </source>
</evidence>
<dbReference type="Pfam" id="PF11907">
    <property type="entry name" value="DUF3427"/>
    <property type="match status" value="1"/>
</dbReference>
<accession>A0A4R3KKZ6</accession>
<proteinExistence type="predicted"/>
<keyword evidence="3" id="KW-1185">Reference proteome</keyword>
<dbReference type="EMBL" id="SMAB01000001">
    <property type="protein sequence ID" value="TCS84484.1"/>
    <property type="molecule type" value="Genomic_DNA"/>
</dbReference>
<dbReference type="InterPro" id="IPR021835">
    <property type="entry name" value="DUF3427"/>
</dbReference>